<protein>
    <submittedName>
        <fullName evidence="4">Aldehyde dehydrogenase</fullName>
    </submittedName>
</protein>
<dbReference type="AlphaFoldDB" id="A0A1Y5PVT5"/>
<dbReference type="InterPro" id="IPR016163">
    <property type="entry name" value="Ald_DH_C"/>
</dbReference>
<dbReference type="PANTHER" id="PTHR43570:SF16">
    <property type="entry name" value="ALDEHYDE DEHYDROGENASE TYPE III, ISOFORM Q"/>
    <property type="match status" value="1"/>
</dbReference>
<evidence type="ECO:0000313" key="4">
    <source>
        <dbReference type="EMBL" id="SBV34119.1"/>
    </source>
</evidence>
<evidence type="ECO:0000256" key="1">
    <source>
        <dbReference type="ARBA" id="ARBA00009986"/>
    </source>
</evidence>
<dbReference type="EMBL" id="LT598653">
    <property type="protein sequence ID" value="SBV34119.1"/>
    <property type="molecule type" value="Genomic_DNA"/>
</dbReference>
<proteinExistence type="inferred from homology"/>
<dbReference type="GO" id="GO:0006081">
    <property type="term" value="P:aldehyde metabolic process"/>
    <property type="evidence" value="ECO:0007669"/>
    <property type="project" value="InterPro"/>
</dbReference>
<gene>
    <name evidence="4" type="primary">calB</name>
    <name evidence="4" type="ORF">SPPYR_2999</name>
</gene>
<dbReference type="InterPro" id="IPR015590">
    <property type="entry name" value="Aldehyde_DH_dom"/>
</dbReference>
<feature type="domain" description="Aldehyde dehydrogenase" evidence="3">
    <location>
        <begin position="15"/>
        <end position="148"/>
    </location>
</feature>
<keyword evidence="2" id="KW-0560">Oxidoreductase</keyword>
<comment type="similarity">
    <text evidence="1">Belongs to the aldehyde dehydrogenase family.</text>
</comment>
<dbReference type="RefSeq" id="WP_295320710.1">
    <property type="nucleotide sequence ID" value="NZ_LT598653.1"/>
</dbReference>
<dbReference type="Gene3D" id="3.40.309.10">
    <property type="entry name" value="Aldehyde Dehydrogenase, Chain A, domain 2"/>
    <property type="match status" value="1"/>
</dbReference>
<organism evidence="4">
    <name type="scientific">uncultured Sphingopyxis sp</name>
    <dbReference type="NCBI Taxonomy" id="310581"/>
    <lineage>
        <taxon>Bacteria</taxon>
        <taxon>Pseudomonadati</taxon>
        <taxon>Pseudomonadota</taxon>
        <taxon>Alphaproteobacteria</taxon>
        <taxon>Sphingomonadales</taxon>
        <taxon>Sphingomonadaceae</taxon>
        <taxon>Sphingopyxis</taxon>
        <taxon>environmental samples</taxon>
    </lineage>
</organism>
<accession>A0A1Y5PVT5</accession>
<dbReference type="InterPro" id="IPR016162">
    <property type="entry name" value="Ald_DH_N"/>
</dbReference>
<dbReference type="Gene3D" id="3.40.605.10">
    <property type="entry name" value="Aldehyde Dehydrogenase, Chain A, domain 1"/>
    <property type="match status" value="1"/>
</dbReference>
<dbReference type="SUPFAM" id="SSF53720">
    <property type="entry name" value="ALDH-like"/>
    <property type="match status" value="1"/>
</dbReference>
<name>A0A1Y5PVT5_9SPHN</name>
<evidence type="ECO:0000256" key="2">
    <source>
        <dbReference type="ARBA" id="ARBA00023002"/>
    </source>
</evidence>
<dbReference type="GO" id="GO:0004029">
    <property type="term" value="F:aldehyde dehydrogenase (NAD+) activity"/>
    <property type="evidence" value="ECO:0007669"/>
    <property type="project" value="TreeGrafter"/>
</dbReference>
<evidence type="ECO:0000259" key="3">
    <source>
        <dbReference type="Pfam" id="PF00171"/>
    </source>
</evidence>
<dbReference type="PANTHER" id="PTHR43570">
    <property type="entry name" value="ALDEHYDE DEHYDROGENASE"/>
    <property type="match status" value="1"/>
</dbReference>
<dbReference type="GO" id="GO:0005737">
    <property type="term" value="C:cytoplasm"/>
    <property type="evidence" value="ECO:0007669"/>
    <property type="project" value="TreeGrafter"/>
</dbReference>
<dbReference type="InterPro" id="IPR016161">
    <property type="entry name" value="Ald_DH/histidinol_DH"/>
</dbReference>
<feature type="domain" description="Aldehyde dehydrogenase" evidence="3">
    <location>
        <begin position="183"/>
        <end position="325"/>
    </location>
</feature>
<dbReference type="KEGG" id="sphu:SPPYR_2999"/>
<reference evidence="4" key="1">
    <citation type="submission" date="2016-03" db="EMBL/GenBank/DDBJ databases">
        <authorList>
            <person name="Ploux O."/>
        </authorList>
    </citation>
    <scope>NUCLEOTIDE SEQUENCE</scope>
    <source>
        <strain evidence="4">UC10</strain>
    </source>
</reference>
<sequence length="421" mass="45137">MLEARRAAFFADLPVSPAVRRDRLARAMRMIGENAGALCAALAADQTNQDAESARRTEVAPALAVLRAAQGSVGRWMRPESDGGLLARLGGGDYVEYQPVGVIGIAAPAALPLLHTAGIIASALAAGNRVMLKFDAASPRLGDLVTRLASGYFDPLELAVISDGVFAGLAFDLLVTGEEQGDGVTIARSGKSPVIFGRSADFARAADKVIARKRVRGGRVPLAPDYLLVPEEEEEAIAGWLWRAAMRAGPNEAPPADAEQQRWTRLLDDARARGGEVMTAHPRGTDMPLHIIRHASDDMRVMQEEVDGPILPLRNYARIEDAIAAIHRRAPPHVIFYFGRDAAERRHVLDRTLSSAIAIDGRAPSLAKAGAGMTLNIGSGEAGFRRFSRIRRVCRPPFFDLARRFAIKGGGDLADAAPALR</sequence>
<dbReference type="InterPro" id="IPR012394">
    <property type="entry name" value="Aldehyde_DH_NAD(P)"/>
</dbReference>
<dbReference type="Pfam" id="PF00171">
    <property type="entry name" value="Aldedh"/>
    <property type="match status" value="2"/>
</dbReference>